<evidence type="ECO:0000256" key="3">
    <source>
        <dbReference type="ARBA" id="ARBA00022448"/>
    </source>
</evidence>
<evidence type="ECO:0000256" key="10">
    <source>
        <dbReference type="RuleBase" id="RU362002"/>
    </source>
</evidence>
<feature type="domain" description="Ammonium transporter AmtB-like" evidence="11">
    <location>
        <begin position="17"/>
        <end position="412"/>
    </location>
</feature>
<keyword evidence="4" id="KW-1003">Cell membrane</keyword>
<evidence type="ECO:0000259" key="11">
    <source>
        <dbReference type="Pfam" id="PF00909"/>
    </source>
</evidence>
<keyword evidence="7 10" id="KW-0472">Membrane</keyword>
<dbReference type="InterPro" id="IPR001905">
    <property type="entry name" value="Ammonium_transpt"/>
</dbReference>
<evidence type="ECO:0000256" key="5">
    <source>
        <dbReference type="ARBA" id="ARBA00022692"/>
    </source>
</evidence>
<comment type="caution">
    <text evidence="12">The sequence shown here is derived from an EMBL/GenBank/DDBJ whole genome shotgun (WGS) entry which is preliminary data.</text>
</comment>
<dbReference type="EMBL" id="PFMR01000122">
    <property type="protein sequence ID" value="PIZ17373.1"/>
    <property type="molecule type" value="Genomic_DNA"/>
</dbReference>
<dbReference type="FunFam" id="1.10.3430.10:FF:000007">
    <property type="entry name" value="Ammonium transporter"/>
    <property type="match status" value="1"/>
</dbReference>
<feature type="transmembrane region" description="Helical" evidence="10">
    <location>
        <begin position="228"/>
        <end position="253"/>
    </location>
</feature>
<feature type="transmembrane region" description="Helical" evidence="10">
    <location>
        <begin position="176"/>
        <end position="192"/>
    </location>
</feature>
<keyword evidence="8 10" id="KW-0924">Ammonia transport</keyword>
<feature type="transmembrane region" description="Helical" evidence="10">
    <location>
        <begin position="107"/>
        <end position="128"/>
    </location>
</feature>
<keyword evidence="6 10" id="KW-1133">Transmembrane helix</keyword>
<feature type="transmembrane region" description="Helical" evidence="10">
    <location>
        <begin position="364"/>
        <end position="385"/>
    </location>
</feature>
<organism evidence="12 13">
    <name type="scientific">Candidatus Desantisbacteria bacterium CG_4_10_14_0_8_um_filter_48_22</name>
    <dbReference type="NCBI Taxonomy" id="1974543"/>
    <lineage>
        <taxon>Bacteria</taxon>
        <taxon>Candidatus Desantisiibacteriota</taxon>
    </lineage>
</organism>
<gene>
    <name evidence="12" type="ORF">COY52_04655</name>
</gene>
<dbReference type="InterPro" id="IPR018047">
    <property type="entry name" value="Ammonium_transpt_CS"/>
</dbReference>
<evidence type="ECO:0000313" key="13">
    <source>
        <dbReference type="Proteomes" id="UP000229307"/>
    </source>
</evidence>
<dbReference type="PANTHER" id="PTHR43029:SF10">
    <property type="entry name" value="AMMONIUM TRANSPORTER MEP2"/>
    <property type="match status" value="1"/>
</dbReference>
<evidence type="ECO:0000256" key="8">
    <source>
        <dbReference type="ARBA" id="ARBA00023177"/>
    </source>
</evidence>
<dbReference type="GO" id="GO:0008519">
    <property type="term" value="F:ammonium channel activity"/>
    <property type="evidence" value="ECO:0007669"/>
    <property type="project" value="InterPro"/>
</dbReference>
<keyword evidence="5 10" id="KW-0812">Transmembrane</keyword>
<feature type="transmembrane region" description="Helical" evidence="10">
    <location>
        <begin position="16"/>
        <end position="37"/>
    </location>
</feature>
<sequence length="416" mass="43650">MDTLALSLSKINSGDTAFVLVCAALVMFMTPGLAFFYGGLVRRKNVLGVLMQCFAMMCVISIQWVLFGYSLAFSPGNGFIGGLQWAGLKGVGLIPNPGYAATIPHTAFMIFQAMFAIITPALIIGAFAERMKFSAFLLFSILWATFVYDPVCYWVWGSGGWLKKMGVLDFAGGSVVHINAGIAALVAALFIGKRKGVGVTSPHNLPFSVLGAGMLWFGWFGFNSGSALAANGLAASAFVATNTAGAAAGLTWMILEWALNGKPTLLGICTGAVTGLAAVTPASGFIGPVTSIFVGAAAGIFCYFMISVAKNKLGYDDTLDAFGAHGIGGIWGVLATGLFASMAVNPAGANGLFFGNPGQFRVQLIATLATIAYSFAVTFLIFKLVDITVGVRVKEKEETIGLDLTQHHEQAYTVLE</sequence>
<evidence type="ECO:0000256" key="4">
    <source>
        <dbReference type="ARBA" id="ARBA00022475"/>
    </source>
</evidence>
<feature type="transmembrane region" description="Helical" evidence="10">
    <location>
        <begin position="135"/>
        <end position="156"/>
    </location>
</feature>
<dbReference type="Gene3D" id="1.10.3430.10">
    <property type="entry name" value="Ammonium transporter AmtB like domains"/>
    <property type="match status" value="1"/>
</dbReference>
<proteinExistence type="inferred from homology"/>
<feature type="transmembrane region" description="Helical" evidence="10">
    <location>
        <begin position="49"/>
        <end position="69"/>
    </location>
</feature>
<dbReference type="AlphaFoldDB" id="A0A2M7SDK2"/>
<name>A0A2M7SDK2_9BACT</name>
<dbReference type="PROSITE" id="PS01219">
    <property type="entry name" value="AMMONIUM_TRANSP"/>
    <property type="match status" value="1"/>
</dbReference>
<dbReference type="GO" id="GO:0005886">
    <property type="term" value="C:plasma membrane"/>
    <property type="evidence" value="ECO:0007669"/>
    <property type="project" value="UniProtKB-SubCell"/>
</dbReference>
<evidence type="ECO:0000256" key="2">
    <source>
        <dbReference type="ARBA" id="ARBA00005887"/>
    </source>
</evidence>
<evidence type="ECO:0000256" key="7">
    <source>
        <dbReference type="ARBA" id="ARBA00023136"/>
    </source>
</evidence>
<dbReference type="InterPro" id="IPR024041">
    <property type="entry name" value="NH4_transpt_AmtB-like_dom"/>
</dbReference>
<feature type="transmembrane region" description="Helical" evidence="10">
    <location>
        <begin position="204"/>
        <end position="222"/>
    </location>
</feature>
<evidence type="ECO:0000256" key="6">
    <source>
        <dbReference type="ARBA" id="ARBA00022989"/>
    </source>
</evidence>
<dbReference type="Pfam" id="PF00909">
    <property type="entry name" value="Ammonium_transp"/>
    <property type="match status" value="1"/>
</dbReference>
<comment type="similarity">
    <text evidence="2 10">Belongs to the ammonia transporter channel (TC 1.A.11.2) family.</text>
</comment>
<protein>
    <recommendedName>
        <fullName evidence="9 10">Ammonium transporter</fullName>
    </recommendedName>
</protein>
<comment type="subcellular location">
    <subcellularLocation>
        <location evidence="1 10">Cell membrane</location>
        <topology evidence="1 10">Multi-pass membrane protein</topology>
    </subcellularLocation>
</comment>
<reference evidence="13" key="1">
    <citation type="submission" date="2017-09" db="EMBL/GenBank/DDBJ databases">
        <title>Depth-based differentiation of microbial function through sediment-hosted aquifers and enrichment of novel symbionts in the deep terrestrial subsurface.</title>
        <authorList>
            <person name="Probst A.J."/>
            <person name="Ladd B."/>
            <person name="Jarett J.K."/>
            <person name="Geller-Mcgrath D.E."/>
            <person name="Sieber C.M.K."/>
            <person name="Emerson J.B."/>
            <person name="Anantharaman K."/>
            <person name="Thomas B.C."/>
            <person name="Malmstrom R."/>
            <person name="Stieglmeier M."/>
            <person name="Klingl A."/>
            <person name="Woyke T."/>
            <person name="Ryan C.M."/>
            <person name="Banfield J.F."/>
        </authorList>
    </citation>
    <scope>NUCLEOTIDE SEQUENCE [LARGE SCALE GENOMIC DNA]</scope>
</reference>
<feature type="transmembrane region" description="Helical" evidence="10">
    <location>
        <begin position="292"/>
        <end position="309"/>
    </location>
</feature>
<keyword evidence="3 10" id="KW-0813">Transport</keyword>
<evidence type="ECO:0000313" key="12">
    <source>
        <dbReference type="EMBL" id="PIZ17373.1"/>
    </source>
</evidence>
<dbReference type="PANTHER" id="PTHR43029">
    <property type="entry name" value="AMMONIUM TRANSPORTER MEP2"/>
    <property type="match status" value="1"/>
</dbReference>
<evidence type="ECO:0000256" key="1">
    <source>
        <dbReference type="ARBA" id="ARBA00004651"/>
    </source>
</evidence>
<dbReference type="SUPFAM" id="SSF111352">
    <property type="entry name" value="Ammonium transporter"/>
    <property type="match status" value="1"/>
</dbReference>
<evidence type="ECO:0000256" key="9">
    <source>
        <dbReference type="ARBA" id="ARBA00050025"/>
    </source>
</evidence>
<feature type="transmembrane region" description="Helical" evidence="10">
    <location>
        <begin position="265"/>
        <end position="286"/>
    </location>
</feature>
<dbReference type="Proteomes" id="UP000229307">
    <property type="component" value="Unassembled WGS sequence"/>
</dbReference>
<dbReference type="NCBIfam" id="TIGR00836">
    <property type="entry name" value="amt"/>
    <property type="match status" value="1"/>
</dbReference>
<accession>A0A2M7SDK2</accession>
<feature type="transmembrane region" description="Helical" evidence="10">
    <location>
        <begin position="321"/>
        <end position="344"/>
    </location>
</feature>
<dbReference type="InterPro" id="IPR029020">
    <property type="entry name" value="Ammonium/urea_transptr"/>
</dbReference>